<evidence type="ECO:0000313" key="5">
    <source>
        <dbReference type="Proteomes" id="UP000007599"/>
    </source>
</evidence>
<dbReference type="PANTHER" id="PTHR46708:SF11">
    <property type="entry name" value="RECEPTOR-TYPE TYROSINE-PROTEIN PHOSPHATASE ETA-LIKE"/>
    <property type="match status" value="1"/>
</dbReference>
<dbReference type="SUPFAM" id="SSF49265">
    <property type="entry name" value="Fibronectin type III"/>
    <property type="match status" value="4"/>
</dbReference>
<dbReference type="InterPro" id="IPR050991">
    <property type="entry name" value="ECM_Regulatory_Proteins"/>
</dbReference>
<dbReference type="Pfam" id="PF13585">
    <property type="entry name" value="CHU_C"/>
    <property type="match status" value="1"/>
</dbReference>
<dbReference type="InterPro" id="IPR049804">
    <property type="entry name" value="Choice_anch_L"/>
</dbReference>
<protein>
    <recommendedName>
        <fullName evidence="3">Fibronectin type-III domain-containing protein</fullName>
    </recommendedName>
</protein>
<dbReference type="Pfam" id="PF00431">
    <property type="entry name" value="CUB"/>
    <property type="match status" value="1"/>
</dbReference>
<dbReference type="InterPro" id="IPR000859">
    <property type="entry name" value="CUB_dom"/>
</dbReference>
<dbReference type="Gene3D" id="2.60.120.290">
    <property type="entry name" value="Spermadhesin, CUB domain"/>
    <property type="match status" value="1"/>
</dbReference>
<dbReference type="HOGENOM" id="CLU_235982_0_0_10"/>
<dbReference type="STRING" id="1094466.KQS_01295"/>
<dbReference type="Pfam" id="PF00041">
    <property type="entry name" value="fn3"/>
    <property type="match status" value="2"/>
</dbReference>
<dbReference type="PROSITE" id="PS50853">
    <property type="entry name" value="FN3"/>
    <property type="match status" value="4"/>
</dbReference>
<dbReference type="Pfam" id="PF23759">
    <property type="entry name" value="GBD_T9SS_assoc"/>
    <property type="match status" value="2"/>
</dbReference>
<dbReference type="InterPro" id="IPR026341">
    <property type="entry name" value="T9SS_type_B"/>
</dbReference>
<dbReference type="OrthoDB" id="608579at2"/>
<evidence type="ECO:0000256" key="2">
    <source>
        <dbReference type="ARBA" id="ARBA00023157"/>
    </source>
</evidence>
<dbReference type="Proteomes" id="UP000007599">
    <property type="component" value="Chromosome I"/>
</dbReference>
<evidence type="ECO:0000259" key="3">
    <source>
        <dbReference type="PROSITE" id="PS50853"/>
    </source>
</evidence>
<dbReference type="NCBIfam" id="NF038128">
    <property type="entry name" value="choice_anch_J"/>
    <property type="match status" value="1"/>
</dbReference>
<keyword evidence="2" id="KW-1015">Disulfide bond</keyword>
<dbReference type="NCBIfam" id="TIGR04131">
    <property type="entry name" value="Bac_Flav_CTERM"/>
    <property type="match status" value="1"/>
</dbReference>
<dbReference type="Gene3D" id="2.60.120.200">
    <property type="match status" value="1"/>
</dbReference>
<dbReference type="NCBIfam" id="NF038133">
    <property type="entry name" value="choice_anch_L"/>
    <property type="match status" value="1"/>
</dbReference>
<sequence length="1896" mass="200071">MKKLLSIVLLIITWISYGQLTQNFESGTFPPTGWTTFDNGVGTVNWNTTSSAALAYGGTGTSAFLTRVTGTAGVTAEEYLVTQQFLVPANGQLRFYTRTTLAGDDGSTFSVRISTTSQTGTAAFTTIPTATWTENTLNTTFNVYEEKVVSLSTYAGQNVYLAFVRTNENGDRWLIDNINVVEACNAPATLTSTNIGTTFATLGWTGPVGATQWEIEVQPQAVAFTGVPNYTPVTTNPYTVSTGLTQGTAYKFKVRAICPSGFPSEWSSATGTFTTTIPGQACAAPIVVGSLPYTTTNNTSNFGDTNDILQPLTCSGSATNYMQGNDVFYTYTPTVSGNIAITLTPAGANSSIHVYNACPGTPGATCLAGVANTNSNPRNINPFAVTAGTTYYIIVSSSATSQTVGYTLTIQQVFCTQPSALTATNITTTSADLSWGNPSGATSWQVSVGMAPYGLPTGAGTTVNTNTGWTYNGVSGVVYQYYVRADCNDGNFSVWSGPFTFTLPQVATNLNFSDGFETVTGWTLANISSTNVAQPNKWALGTAVANGGTHSIYISDTDGATNNYNITGTSVVHAYKDFNIPAGAIQGELKFDWRSIGENANDYFRVWMVPTTFTPNPGTQITAGAGRIKVGIDFSSSATWVTQVYDALNISSFAGGTMRLVFEWRNNNATGVQTPAAIDNVMLNLIACPKPTAVAANIIGYNYGVLSWTAGNTETQWEVITLPQGSPAPNASSTGINVTTNPYTITGLNSITCYDVYIRAVCGPGNVSYWTGPYNFCTTPHFCAGDHFYDTGGATGAYSNNANSVTTICPDNVGDVVTVVFNSFNIAAGDNLVIRDGNLITSPIVGTYTGTTLPPSFTSTSATGCLTFVFTSNATGTAAGWDATIYCTPPITCPKPTNLSVTSVTNNSAQLSWTENGSATQWEVIALPIGSPVPAPGTAGTVANSNPFVLTGLNPGTAYTYFVRAICSASDASYYSNGFNFYTKPNNDDCANAINVPVNNDLNCTVVTPGTITGSTGSGVPASTCGGVADDDVWFSFTATSQAHIINFNNIVGSTTDLSHAVYSGTCGALTLLYCDVNNFSYNNTFVAGQTYYIRVWSATTAINQTASFNVCINKVLPPVFAENSSTVSAPTTYTVQQLVTDVLVTSPCGIVSNITYSTGTNFGQQNGIGYFNKNGSSFGLDEGIILATRSADTCDGPNTAGSEGTSTWPGDAQLLTYMQSVGQSVSNYYNSSKLEFDFVPIADQVKFDFIFASDEYGTFQCDYSDAFAFFLTNTATGVTTNLAVIPGSSPPVPVAVTTIRNNLYNSSCASVNPAFFDKFYGTGNPQNGLPDVVDPINFNGYTVPMSAVGTVIPGQTYHMKFVVGDRNDSSFDSAVFLSKFDIGNVDLGADLTVTGNSALCAGQSYVIDSGLTAPPYEFTWYYRANSTLPFTELVGQTGATLNVTSAGEYKLVAHYIGSACVGEDTIVVEFYPDLSLNTPEPNDITICTPSPVFDLTQNTPVVLANFPNPTDYIVTYHLTQADAVAGLNAITNPNTYVNTSNPQTIWVRIYSTITFCSGVKSFDIEVVAPPTADISYNSTPYCFSAGVANVTLIGTSGGNYSIIGSPADISVDNSGTVTWTNSVVPGSYTITYNVGSGVCSSSDSFTITIDNPITASFTSLNDTICENGNSVITVNGTPGATVTYSDGTANQTIVLDSSGNASFNHIGGTKTYTLVNVILGSCVQSITGSVTVTVVSNPSFTLVGECQGSSFVISTSVATVTDYTFVWYGPSGENLGTASTIIANAPGTYTCQLTDNSGLHCASSVTQLFDNVLCTIQKGISPNGDGLNDYLKLSAQKVEIFNRYGKEVYSKSSYVNDWHGQSNGGSVLPDGTYYYVIELYGGEVKTGWIYINKED</sequence>
<dbReference type="Gene3D" id="2.60.40.10">
    <property type="entry name" value="Immunoglobulins"/>
    <property type="match status" value="4"/>
</dbReference>
<evidence type="ECO:0000313" key="4">
    <source>
        <dbReference type="EMBL" id="CCG52254.1"/>
    </source>
</evidence>
<feature type="domain" description="Fibronectin type-III" evidence="3">
    <location>
        <begin position="186"/>
        <end position="279"/>
    </location>
</feature>
<dbReference type="InterPro" id="IPR036116">
    <property type="entry name" value="FN3_sf"/>
</dbReference>
<feature type="domain" description="Fibronectin type-III" evidence="3">
    <location>
        <begin position="690"/>
        <end position="781"/>
    </location>
</feature>
<dbReference type="KEGG" id="fin:KQS_01295"/>
<dbReference type="CDD" id="cd00063">
    <property type="entry name" value="FN3"/>
    <property type="match status" value="3"/>
</dbReference>
<dbReference type="InterPro" id="IPR003961">
    <property type="entry name" value="FN3_dom"/>
</dbReference>
<dbReference type="InterPro" id="IPR056600">
    <property type="entry name" value="GBD_T9SS_assoc"/>
</dbReference>
<dbReference type="InterPro" id="IPR035914">
    <property type="entry name" value="Sperma_CUB_dom_sf"/>
</dbReference>
<evidence type="ECO:0000256" key="1">
    <source>
        <dbReference type="ARBA" id="ARBA00022737"/>
    </source>
</evidence>
<name>H8XNY7_FLAIG</name>
<proteinExistence type="predicted"/>
<dbReference type="eggNOG" id="COG1361">
    <property type="taxonomic scope" value="Bacteria"/>
</dbReference>
<accession>H8XNY7</accession>
<dbReference type="RefSeq" id="WP_014387398.1">
    <property type="nucleotide sequence ID" value="NC_017025.1"/>
</dbReference>
<feature type="domain" description="Fibronectin type-III" evidence="3">
    <location>
        <begin position="895"/>
        <end position="986"/>
    </location>
</feature>
<dbReference type="eggNOG" id="COG5492">
    <property type="taxonomic scope" value="Bacteria"/>
</dbReference>
<keyword evidence="5" id="KW-1185">Reference proteome</keyword>
<reference evidence="5" key="2">
    <citation type="submission" date="2012-03" db="EMBL/GenBank/DDBJ databases">
        <title>Complete genome sequence of Flavobacterium indicum GPTSA100-9T, isolated from warm spring water.</title>
        <authorList>
            <person name="Barbier P."/>
            <person name="Houel A."/>
            <person name="Loux V."/>
            <person name="Poulain J."/>
            <person name="Bernardet J.-F."/>
            <person name="Touchon M."/>
            <person name="Duchaud E."/>
        </authorList>
    </citation>
    <scope>NUCLEOTIDE SEQUENCE [LARGE SCALE GENOMIC DNA]</scope>
    <source>
        <strain evidence="5">DSM 17447 / CIP 109464 / GPTSA100-9</strain>
    </source>
</reference>
<dbReference type="SMART" id="SM00060">
    <property type="entry name" value="FN3"/>
    <property type="match status" value="4"/>
</dbReference>
<dbReference type="PATRIC" id="fig|1094466.5.peg.254"/>
<dbReference type="EMBL" id="HE774682">
    <property type="protein sequence ID" value="CCG52254.1"/>
    <property type="molecule type" value="Genomic_DNA"/>
</dbReference>
<dbReference type="PANTHER" id="PTHR46708">
    <property type="entry name" value="TENASCIN"/>
    <property type="match status" value="1"/>
</dbReference>
<feature type="domain" description="Fibronectin type-III" evidence="3">
    <location>
        <begin position="417"/>
        <end position="506"/>
    </location>
</feature>
<organism evidence="4 5">
    <name type="scientific">Flavobacterium indicum (strain DSM 17447 / CIP 109464 / GPTSA100-9)</name>
    <dbReference type="NCBI Taxonomy" id="1094466"/>
    <lineage>
        <taxon>Bacteria</taxon>
        <taxon>Pseudomonadati</taxon>
        <taxon>Bacteroidota</taxon>
        <taxon>Flavobacteriia</taxon>
        <taxon>Flavobacteriales</taxon>
        <taxon>Flavobacteriaceae</taxon>
        <taxon>Flavobacterium</taxon>
    </lineage>
</organism>
<dbReference type="CDD" id="cd00041">
    <property type="entry name" value="CUB"/>
    <property type="match status" value="1"/>
</dbReference>
<dbReference type="SUPFAM" id="SSF49854">
    <property type="entry name" value="Spermadhesin, CUB domain"/>
    <property type="match status" value="1"/>
</dbReference>
<gene>
    <name evidence="4" type="ordered locus">KQS_01295</name>
</gene>
<dbReference type="InterPro" id="IPR013783">
    <property type="entry name" value="Ig-like_fold"/>
</dbReference>
<keyword evidence="1" id="KW-0677">Repeat</keyword>
<dbReference type="eggNOG" id="COG4935">
    <property type="taxonomic scope" value="Bacteria"/>
</dbReference>
<reference evidence="4 5" key="1">
    <citation type="journal article" date="2012" name="J. Bacteriol.">
        <title>Complete Genome Sequence of Flavobacterium indicum GPSTA100-9T, Isolated from Warm Spring Water.</title>
        <authorList>
            <person name="Barbier P."/>
            <person name="Houel A."/>
            <person name="Loux V."/>
            <person name="Poulain J."/>
            <person name="Bernardet J.F."/>
            <person name="Touchon M."/>
            <person name="Duchaud E."/>
        </authorList>
    </citation>
    <scope>NUCLEOTIDE SEQUENCE [LARGE SCALE GENOMIC DNA]</scope>
    <source>
        <strain evidence="5">DSM 17447 / CIP 109464 / GPTSA100-9</strain>
    </source>
</reference>
<dbReference type="eggNOG" id="COG3291">
    <property type="taxonomic scope" value="Bacteria"/>
</dbReference>